<gene>
    <name evidence="3" type="ORF">LTSEWAN_3873</name>
</gene>
<dbReference type="AlphaFoldDB" id="G5SEP3"/>
<dbReference type="PROSITE" id="PS51257">
    <property type="entry name" value="PROKAR_LIPOPROTEIN"/>
    <property type="match status" value="1"/>
</dbReference>
<keyword evidence="1" id="KW-0732">Signal</keyword>
<keyword evidence="3" id="KW-0449">Lipoprotein</keyword>
<dbReference type="PATRIC" id="fig|913086.3.peg.2987"/>
<reference evidence="3 4" key="1">
    <citation type="journal article" date="2011" name="BMC Genomics">
        <title>Genome sequencing reveals diversification of virulence factor content and possible host adaptation in distinct subpopulations of Salmonella enterica.</title>
        <authorList>
            <person name="den Bakker H.C."/>
            <person name="Moreno Switt A.I."/>
            <person name="Govoni G."/>
            <person name="Cummings C.A."/>
            <person name="Ranieri M.L."/>
            <person name="Degoricija L."/>
            <person name="Hoelzer K."/>
            <person name="Rodriguez-Rivera L.D."/>
            <person name="Brown S."/>
            <person name="Bolchacova E."/>
            <person name="Furtado M.R."/>
            <person name="Wiedmann M."/>
        </authorList>
    </citation>
    <scope>NUCLEOTIDE SEQUENCE [LARGE SCALE GENOMIC DNA]</scope>
    <source>
        <strain evidence="3 4">A4-580</strain>
    </source>
</reference>
<dbReference type="Pfam" id="PF12883">
    <property type="entry name" value="DUF3828"/>
    <property type="match status" value="1"/>
</dbReference>
<evidence type="ECO:0000256" key="1">
    <source>
        <dbReference type="SAM" id="SignalP"/>
    </source>
</evidence>
<proteinExistence type="predicted"/>
<protein>
    <submittedName>
        <fullName evidence="3">Putative lipoprotein</fullName>
    </submittedName>
</protein>
<sequence>MKTFSLVALILLLCSCSTPHHDSTQAVKQFYTSWMTTFTNDVNPPDDTTALMQRYVGMTTALMQRYVNVTLLKRLFFAWR</sequence>
<evidence type="ECO:0000313" key="3">
    <source>
        <dbReference type="EMBL" id="EHD01247.1"/>
    </source>
</evidence>
<accession>G5SEP3</accession>
<comment type="caution">
    <text evidence="3">The sequence shown here is derived from an EMBL/GenBank/DDBJ whole genome shotgun (WGS) entry which is preliminary data.</text>
</comment>
<dbReference type="Proteomes" id="UP000003536">
    <property type="component" value="Unassembled WGS sequence"/>
</dbReference>
<dbReference type="EMBL" id="AFCX01001256">
    <property type="protein sequence ID" value="EHD01247.1"/>
    <property type="molecule type" value="Genomic_DNA"/>
</dbReference>
<evidence type="ECO:0000259" key="2">
    <source>
        <dbReference type="Pfam" id="PF12883"/>
    </source>
</evidence>
<evidence type="ECO:0000313" key="4">
    <source>
        <dbReference type="Proteomes" id="UP000003536"/>
    </source>
</evidence>
<dbReference type="InterPro" id="IPR024289">
    <property type="entry name" value="DUF3828"/>
</dbReference>
<feature type="domain" description="DUF3828" evidence="2">
    <location>
        <begin position="23"/>
        <end position="61"/>
    </location>
</feature>
<organism evidence="3 4">
    <name type="scientific">Salmonella enterica subsp. enterica serovar Wandsworth str. A4-580</name>
    <dbReference type="NCBI Taxonomy" id="913086"/>
    <lineage>
        <taxon>Bacteria</taxon>
        <taxon>Pseudomonadati</taxon>
        <taxon>Pseudomonadota</taxon>
        <taxon>Gammaproteobacteria</taxon>
        <taxon>Enterobacterales</taxon>
        <taxon>Enterobacteriaceae</taxon>
        <taxon>Salmonella</taxon>
    </lineage>
</organism>
<name>G5SEP3_SALET</name>
<feature type="chain" id="PRO_5003484113" evidence="1">
    <location>
        <begin position="22"/>
        <end position="80"/>
    </location>
</feature>
<feature type="signal peptide" evidence="1">
    <location>
        <begin position="1"/>
        <end position="21"/>
    </location>
</feature>